<name>G3XX07_ASPNA</name>
<organism evidence="1 2">
    <name type="scientific">Aspergillus niger (strain ATCC 1015 / CBS 113.46 / FGSC A1144 / LSHB Ac4 / NCTC 3858a / NRRL 328 / USDA 3528.7)</name>
    <dbReference type="NCBI Taxonomy" id="380704"/>
    <lineage>
        <taxon>Eukaryota</taxon>
        <taxon>Fungi</taxon>
        <taxon>Dikarya</taxon>
        <taxon>Ascomycota</taxon>
        <taxon>Pezizomycotina</taxon>
        <taxon>Eurotiomycetes</taxon>
        <taxon>Eurotiomycetidae</taxon>
        <taxon>Eurotiales</taxon>
        <taxon>Aspergillaceae</taxon>
        <taxon>Aspergillus</taxon>
        <taxon>Aspergillus subgen. Circumdati</taxon>
    </lineage>
</organism>
<gene>
    <name evidence="1" type="ORF">ASPNIDRAFT_124569</name>
</gene>
<evidence type="ECO:0008006" key="3">
    <source>
        <dbReference type="Google" id="ProtNLM"/>
    </source>
</evidence>
<evidence type="ECO:0000313" key="1">
    <source>
        <dbReference type="EMBL" id="EHA24877.1"/>
    </source>
</evidence>
<dbReference type="AlphaFoldDB" id="G3XX07"/>
<accession>G3XX07</accession>
<dbReference type="STRING" id="380704.G3XX07"/>
<dbReference type="OrthoDB" id="5979581at2759"/>
<proteinExistence type="predicted"/>
<dbReference type="Gene3D" id="1.10.510.10">
    <property type="entry name" value="Transferase(Phosphotransferase) domain 1"/>
    <property type="match status" value="1"/>
</dbReference>
<feature type="non-terminal residue" evidence="1">
    <location>
        <position position="1"/>
    </location>
</feature>
<reference evidence="1 2" key="1">
    <citation type="journal article" date="2011" name="Genome Res.">
        <title>Comparative genomics of citric-acid-producing Aspergillus niger ATCC 1015 versus enzyme-producing CBS 513.88.</title>
        <authorList>
            <person name="Andersen M.R."/>
            <person name="Salazar M.P."/>
            <person name="Schaap P.J."/>
            <person name="van de Vondervoort P.J."/>
            <person name="Culley D."/>
            <person name="Thykaer J."/>
            <person name="Frisvad J.C."/>
            <person name="Nielsen K.F."/>
            <person name="Albang R."/>
            <person name="Albermann K."/>
            <person name="Berka R.M."/>
            <person name="Braus G.H."/>
            <person name="Braus-Stromeyer S.A."/>
            <person name="Corrochano L.M."/>
            <person name="Dai Z."/>
            <person name="van Dijck P.W."/>
            <person name="Hofmann G."/>
            <person name="Lasure L.L."/>
            <person name="Magnuson J.K."/>
            <person name="Menke H."/>
            <person name="Meijer M."/>
            <person name="Meijer S.L."/>
            <person name="Nielsen J.B."/>
            <person name="Nielsen M.L."/>
            <person name="van Ooyen A.J."/>
            <person name="Pel H.J."/>
            <person name="Poulsen L."/>
            <person name="Samson R.A."/>
            <person name="Stam H."/>
            <person name="Tsang A."/>
            <person name="van den Brink J.M."/>
            <person name="Atkins A."/>
            <person name="Aerts A."/>
            <person name="Shapiro H."/>
            <person name="Pangilinan J."/>
            <person name="Salamov A."/>
            <person name="Lou Y."/>
            <person name="Lindquist E."/>
            <person name="Lucas S."/>
            <person name="Grimwood J."/>
            <person name="Grigoriev I.V."/>
            <person name="Kubicek C.P."/>
            <person name="Martinez D."/>
            <person name="van Peij N.N."/>
            <person name="Roubos J.A."/>
            <person name="Nielsen J."/>
            <person name="Baker S.E."/>
        </authorList>
    </citation>
    <scope>NUCLEOTIDE SEQUENCE [LARGE SCALE GENOMIC DNA]</scope>
    <source>
        <strain evidence="2">ATCC 1015 / CBS 113.46 / FGSC A1144 / LSHB Ac4 / NCTC 3858a / NRRL 328 / USDA 3528.7</strain>
    </source>
</reference>
<protein>
    <recommendedName>
        <fullName evidence="3">Protein kinase domain-containing protein</fullName>
    </recommendedName>
</protein>
<dbReference type="Proteomes" id="UP000009038">
    <property type="component" value="Unassembled WGS sequence"/>
</dbReference>
<dbReference type="EMBL" id="ACJE01000008">
    <property type="protein sequence ID" value="EHA24877.1"/>
    <property type="molecule type" value="Genomic_DNA"/>
</dbReference>
<comment type="caution">
    <text evidence="1">The sequence shown here is derived from an EMBL/GenBank/DDBJ whole genome shotgun (WGS) entry which is preliminary data.</text>
</comment>
<sequence>VSITCYDDHFRKRQYNCKQHLSRNAPAILWFCRDLQYIQAKDIIKPAEDESIFREWDDSETAHLSPCVDDNEYTKGWSGFGMPLITDFGEARVGEMHEGLIQRDIHRAPEVILGIRWTELKIWDLFEDHHLFDGRGLDGGHSDAQLLTEMVVAMLGPLPMEFLRVSPRSLEYWDTSGRYGWTSSIRQSIIGQ</sequence>
<evidence type="ECO:0000313" key="2">
    <source>
        <dbReference type="Proteomes" id="UP000009038"/>
    </source>
</evidence>
<dbReference type="HOGENOM" id="CLU_1418250_0_0_1"/>